<name>A0AAW1U6D7_9CUCU</name>
<sequence>MIKIFFFLIFYVFCFGKINGDRYENFESLEKFSTISTDHVIEKIQQDDLIFPVVMADFRNRLFPFIRSFMGANRMRIRDHVNTTLATIENIVQADNATSEVLECVESNKKILLYLYITSLSDWSCLKRRALHLVEIAVDVWGTIFEFSLITDDHCLIPVLCSGLTLARLTGSMAVHAAKFIGLGTNFFPGMRKCQRNLKKLQTYTDIVIDKIRLCVAKAD</sequence>
<keyword evidence="3" id="KW-1185">Reference proteome</keyword>
<evidence type="ECO:0000313" key="3">
    <source>
        <dbReference type="Proteomes" id="UP001431783"/>
    </source>
</evidence>
<keyword evidence="1" id="KW-0732">Signal</keyword>
<dbReference type="EMBL" id="JARQZJ010000032">
    <property type="protein sequence ID" value="KAK9874934.1"/>
    <property type="molecule type" value="Genomic_DNA"/>
</dbReference>
<evidence type="ECO:0000313" key="2">
    <source>
        <dbReference type="EMBL" id="KAK9874934.1"/>
    </source>
</evidence>
<feature type="signal peptide" evidence="1">
    <location>
        <begin position="1"/>
        <end position="20"/>
    </location>
</feature>
<gene>
    <name evidence="2" type="ORF">WA026_005751</name>
</gene>
<proteinExistence type="predicted"/>
<protein>
    <submittedName>
        <fullName evidence="2">Uncharacterized protein</fullName>
    </submittedName>
</protein>
<accession>A0AAW1U6D7</accession>
<organism evidence="2 3">
    <name type="scientific">Henosepilachna vigintioctopunctata</name>
    <dbReference type="NCBI Taxonomy" id="420089"/>
    <lineage>
        <taxon>Eukaryota</taxon>
        <taxon>Metazoa</taxon>
        <taxon>Ecdysozoa</taxon>
        <taxon>Arthropoda</taxon>
        <taxon>Hexapoda</taxon>
        <taxon>Insecta</taxon>
        <taxon>Pterygota</taxon>
        <taxon>Neoptera</taxon>
        <taxon>Endopterygota</taxon>
        <taxon>Coleoptera</taxon>
        <taxon>Polyphaga</taxon>
        <taxon>Cucujiformia</taxon>
        <taxon>Coccinelloidea</taxon>
        <taxon>Coccinellidae</taxon>
        <taxon>Epilachninae</taxon>
        <taxon>Epilachnini</taxon>
        <taxon>Henosepilachna</taxon>
    </lineage>
</organism>
<feature type="chain" id="PRO_5043654462" evidence="1">
    <location>
        <begin position="21"/>
        <end position="220"/>
    </location>
</feature>
<dbReference type="AlphaFoldDB" id="A0AAW1U6D7"/>
<evidence type="ECO:0000256" key="1">
    <source>
        <dbReference type="SAM" id="SignalP"/>
    </source>
</evidence>
<dbReference type="Proteomes" id="UP001431783">
    <property type="component" value="Unassembled WGS sequence"/>
</dbReference>
<reference evidence="2 3" key="1">
    <citation type="submission" date="2023-03" db="EMBL/GenBank/DDBJ databases">
        <title>Genome insight into feeding habits of ladybird beetles.</title>
        <authorList>
            <person name="Li H.-S."/>
            <person name="Huang Y.-H."/>
            <person name="Pang H."/>
        </authorList>
    </citation>
    <scope>NUCLEOTIDE SEQUENCE [LARGE SCALE GENOMIC DNA]</scope>
    <source>
        <strain evidence="2">SYSU_2023b</strain>
        <tissue evidence="2">Whole body</tissue>
    </source>
</reference>
<comment type="caution">
    <text evidence="2">The sequence shown here is derived from an EMBL/GenBank/DDBJ whole genome shotgun (WGS) entry which is preliminary data.</text>
</comment>